<evidence type="ECO:0000256" key="1">
    <source>
        <dbReference type="SAM" id="Phobius"/>
    </source>
</evidence>
<reference evidence="2" key="1">
    <citation type="submission" date="2011-11" db="EMBL/GenBank/DDBJ databases">
        <title>Decoding the brain transcriptome of the Eastern honeybee (Apis cerana) based on pyrosequencing.</title>
        <authorList>
            <person name="Sun L."/>
            <person name="Zheng H."/>
            <person name="Wang Y."/>
            <person name="Xie X."/>
            <person name="Zhu Y."/>
            <person name="Gu W."/>
            <person name="Wang S."/>
        </authorList>
    </citation>
    <scope>NUCLEOTIDE SEQUENCE</scope>
    <source>
        <tissue evidence="2">Brain</tissue>
    </source>
</reference>
<proteinExistence type="evidence at transcript level"/>
<sequence>MPCEPVSASDFVEFSNFMSRDRKYSRHCGQQKEFDVNSDRKFFRVTFKSNDRYDGTGFNASYVFMDDEGNYTTKPPTSNASTLKGAAMTTLVMLVFTAPLLLLLRSGRVSPL</sequence>
<name>V9IJZ5_APICE</name>
<keyword evidence="1" id="KW-0812">Transmembrane</keyword>
<organism evidence="2">
    <name type="scientific">Apis cerana</name>
    <name type="common">Indian honeybee</name>
    <dbReference type="NCBI Taxonomy" id="7461"/>
    <lineage>
        <taxon>Eukaryota</taxon>
        <taxon>Metazoa</taxon>
        <taxon>Ecdysozoa</taxon>
        <taxon>Arthropoda</taxon>
        <taxon>Hexapoda</taxon>
        <taxon>Insecta</taxon>
        <taxon>Pterygota</taxon>
        <taxon>Neoptera</taxon>
        <taxon>Endopterygota</taxon>
        <taxon>Hymenoptera</taxon>
        <taxon>Apocrita</taxon>
        <taxon>Aculeata</taxon>
        <taxon>Apoidea</taxon>
        <taxon>Anthophila</taxon>
        <taxon>Apidae</taxon>
        <taxon>Apis</taxon>
    </lineage>
</organism>
<accession>V9IJZ5</accession>
<dbReference type="Gene3D" id="2.60.120.290">
    <property type="entry name" value="Spermadhesin, CUB domain"/>
    <property type="match status" value="1"/>
</dbReference>
<dbReference type="SUPFAM" id="SSF49854">
    <property type="entry name" value="Spermadhesin, CUB domain"/>
    <property type="match status" value="1"/>
</dbReference>
<keyword evidence="1" id="KW-0472">Membrane</keyword>
<dbReference type="InterPro" id="IPR035914">
    <property type="entry name" value="Sperma_CUB_dom_sf"/>
</dbReference>
<dbReference type="AlphaFoldDB" id="V9IJZ5"/>
<protein>
    <submittedName>
        <fullName evidence="2">Bone morphogenetic protein 1 isoform 1</fullName>
    </submittedName>
</protein>
<keyword evidence="1" id="KW-1133">Transmembrane helix</keyword>
<feature type="transmembrane region" description="Helical" evidence="1">
    <location>
        <begin position="85"/>
        <end position="104"/>
    </location>
</feature>
<evidence type="ECO:0000313" key="2">
    <source>
        <dbReference type="EMBL" id="AEY61463.1"/>
    </source>
</evidence>
<dbReference type="EMBL" id="JR051255">
    <property type="protein sequence ID" value="AEY61463.1"/>
    <property type="molecule type" value="mRNA"/>
</dbReference>
<gene>
    <name evidence="2" type="ORF">ACCB12476</name>
</gene>